<gene>
    <name evidence="7" type="ORF">DLJ74_19485</name>
</gene>
<dbReference type="Pfam" id="PF21270">
    <property type="entry name" value="SOGP_4th"/>
    <property type="match status" value="1"/>
</dbReference>
<dbReference type="Gene3D" id="1.50.10.10">
    <property type="match status" value="1"/>
</dbReference>
<evidence type="ECO:0000313" key="8">
    <source>
        <dbReference type="Proteomes" id="UP000245624"/>
    </source>
</evidence>
<dbReference type="Pfam" id="PF21250">
    <property type="entry name" value="SOGP_2nd"/>
    <property type="match status" value="1"/>
</dbReference>
<dbReference type="RefSeq" id="WP_109985738.1">
    <property type="nucleotide sequence ID" value="NZ_QGTD01000021.1"/>
</dbReference>
<feature type="domain" description="SOGP N-terminal" evidence="6">
    <location>
        <begin position="16"/>
        <end position="239"/>
    </location>
</feature>
<dbReference type="InterPro" id="IPR012341">
    <property type="entry name" value="6hp_glycosidase-like_sf"/>
</dbReference>
<name>A0A317KT30_9BACI</name>
<dbReference type="InterPro" id="IPR053831">
    <property type="entry name" value="SOGP_N"/>
</dbReference>
<dbReference type="EMBL" id="QGTD01000021">
    <property type="protein sequence ID" value="PWU66605.1"/>
    <property type="molecule type" value="Genomic_DNA"/>
</dbReference>
<evidence type="ECO:0000256" key="1">
    <source>
        <dbReference type="ARBA" id="ARBA00022676"/>
    </source>
</evidence>
<dbReference type="Pfam" id="PF21958">
    <property type="entry name" value="SOGP_N"/>
    <property type="match status" value="1"/>
</dbReference>
<dbReference type="Proteomes" id="UP000245624">
    <property type="component" value="Unassembled WGS sequence"/>
</dbReference>
<comment type="caution">
    <text evidence="7">The sequence shown here is derived from an EMBL/GenBank/DDBJ whole genome shotgun (WGS) entry which is preliminary data.</text>
</comment>
<dbReference type="SUPFAM" id="SSF48208">
    <property type="entry name" value="Six-hairpin glycosidases"/>
    <property type="match status" value="1"/>
</dbReference>
<dbReference type="Pfam" id="PF17167">
    <property type="entry name" value="Glyco_hydro_94"/>
    <property type="match status" value="1"/>
</dbReference>
<keyword evidence="8" id="KW-1185">Reference proteome</keyword>
<evidence type="ECO:0000259" key="6">
    <source>
        <dbReference type="Pfam" id="PF21958"/>
    </source>
</evidence>
<reference evidence="7 8" key="1">
    <citation type="submission" date="2018-05" db="EMBL/GenBank/DDBJ databases">
        <title>Genomic analysis of Gracilibacillus dipsosauri DD1 reveals novel features of a salt-tolerant amylase.</title>
        <authorList>
            <person name="Deutch C.E."/>
            <person name="Yang S."/>
        </authorList>
    </citation>
    <scope>NUCLEOTIDE SEQUENCE [LARGE SCALE GENOMIC DNA]</scope>
    <source>
        <strain evidence="7 8">DD1</strain>
    </source>
</reference>
<dbReference type="InterPro" id="IPR048773">
    <property type="entry name" value="SOGP_C"/>
</dbReference>
<dbReference type="InterPro" id="IPR008928">
    <property type="entry name" value="6-hairpin_glycosidase_sf"/>
</dbReference>
<feature type="domain" description="Glycoside phosphorylase super sandwich" evidence="4">
    <location>
        <begin position="302"/>
        <end position="536"/>
    </location>
</feature>
<keyword evidence="2" id="KW-0808">Transferase</keyword>
<proteinExistence type="predicted"/>
<evidence type="ECO:0000313" key="7">
    <source>
        <dbReference type="EMBL" id="PWU66605.1"/>
    </source>
</evidence>
<protein>
    <submittedName>
        <fullName evidence="7">Cellobiose phosphorylase</fullName>
    </submittedName>
</protein>
<dbReference type="InterPro" id="IPR052047">
    <property type="entry name" value="GH94_Enzymes"/>
</dbReference>
<dbReference type="GO" id="GO:0016757">
    <property type="term" value="F:glycosyltransferase activity"/>
    <property type="evidence" value="ECO:0007669"/>
    <property type="project" value="UniProtKB-KW"/>
</dbReference>
<dbReference type="PANTHER" id="PTHR37469:SF2">
    <property type="entry name" value="CELLOBIONIC ACID PHOSPHORYLASE"/>
    <property type="match status" value="1"/>
</dbReference>
<dbReference type="PANTHER" id="PTHR37469">
    <property type="entry name" value="CELLOBIONIC ACID PHOSPHORYLASE-RELATED"/>
    <property type="match status" value="1"/>
</dbReference>
<dbReference type="OrthoDB" id="9769991at2"/>
<organism evidence="7 8">
    <name type="scientific">Gracilibacillus dipsosauri</name>
    <dbReference type="NCBI Taxonomy" id="178340"/>
    <lineage>
        <taxon>Bacteria</taxon>
        <taxon>Bacillati</taxon>
        <taxon>Bacillota</taxon>
        <taxon>Bacilli</taxon>
        <taxon>Bacillales</taxon>
        <taxon>Bacillaceae</taxon>
        <taxon>Gracilibacillus</taxon>
    </lineage>
</organism>
<dbReference type="GO" id="GO:0005975">
    <property type="term" value="P:carbohydrate metabolic process"/>
    <property type="evidence" value="ECO:0007669"/>
    <property type="project" value="InterPro"/>
</dbReference>
<evidence type="ECO:0000259" key="5">
    <source>
        <dbReference type="Pfam" id="PF21270"/>
    </source>
</evidence>
<dbReference type="InterPro" id="IPR048771">
    <property type="entry name" value="SOGP_2nd"/>
</dbReference>
<dbReference type="InterPro" id="IPR033432">
    <property type="entry name" value="GH94_catalytic"/>
</dbReference>
<feature type="domain" description="Glycoside phosphorylase C-terminal" evidence="5">
    <location>
        <begin position="1007"/>
        <end position="1090"/>
    </location>
</feature>
<accession>A0A317KT30</accession>
<evidence type="ECO:0000256" key="2">
    <source>
        <dbReference type="ARBA" id="ARBA00022679"/>
    </source>
</evidence>
<keyword evidence="1" id="KW-0328">Glycosyltransferase</keyword>
<evidence type="ECO:0000259" key="4">
    <source>
        <dbReference type="Pfam" id="PF21250"/>
    </source>
</evidence>
<evidence type="ECO:0000259" key="3">
    <source>
        <dbReference type="Pfam" id="PF17167"/>
    </source>
</evidence>
<dbReference type="AlphaFoldDB" id="A0A317KT30"/>
<sequence>MSNNNIEIKTGGLSYSFLSSGDLYAITKDNLLINQQLSNTIDGSMQNIYLRIIEDNGQIIYHPLLGVHSESTFYQSDHTLKWVGTFSNVHYEVIFHAVDYTWFWEVNLEGNNNDVDIIYGQDLGLAELAAVRSNEAYVSQYIDHTVFEDEQVGYTICSRQNQPQNGRFPFIQQGTLNKATGYSTDGFQFFGISYKLINLPEVLSKRHLAKEVYQYEFAYTALQTEAVTLKGKDQFVFYGSYRPNQPPAITKMDGLADIMQTWESIQSKPTPAYQQVEINANLFNYVSLNTLPLTEEELNAYYPIRQLEEYKNGNLLSFFTNQYEHVVLKEKERWMERPHGHILMSGSNDQIRDDVFTTTSYMYGIFNSQLSVGNVEMNKLSTNARNPLNIHKTSGQRIYIEIDKTLHLLAMPSAFEMGFNYCKWYYKTEQDLLIVTNFTAVATNDVQLQVQSASGKSYRYFVTQQIDHTKGFIFTNDQATGTYLFNWKEKANQVYPDLQYRMKLPTNSKVFQDNNSTSLVCFTTDKTDSWSMVIEGQLKHSQQPLQVKDFTLEKERYRIFFHDVMRGFHLSMKGDTTEYLEKTNAIAWWYTHNMLVHFSTPHGLEQYGGAAWGTRDVSQGPFEYFMATRHYQTAKEIIKTIYSHQYQDSGDWPQWFMFDQYVSIQQEDSHGDIIIWPLKIIGDYIEATGNFTLLEEKVPYMDRLTKNFSAEEIPIIDHLRKQINYITSTFLHNTSLPAYDDGDWDDTLQPANQDLKQYMVSTWSVALMYQSMKKLATLLTTCYERELGKLKDIVLLLQNDIEHYILDSDVIPGFIYMEDPSKVKKMLHPSDHDTGIQYRLLPMQRAIISELFSSDQANMHYGYIKKHLFFPDGVRLMNRPASYNGGVSYQFKRAEQASNFGREIGLQYVHAHIRFIEAMAKLGKEEEVWNGLNVINPILLNKSVPNADIRQSNAYFSSSDGKFHTRYEALEKFNQLKDGSVKVKGGWRIYSSGPGIFMNQLISNVLGIREVSDALIIDPIILRELNQLMFDFQYEDQPVTFIYYTSSKEKRVYVNNHKIAFKKVQNRYRNNGFKLYKKELLHHLNGSQNIIKVYL</sequence>
<feature type="domain" description="Glycosyl hydrolase 94 catalytic" evidence="3">
    <location>
        <begin position="668"/>
        <end position="955"/>
    </location>
</feature>